<dbReference type="RefSeq" id="XP_013927270.1">
    <property type="nucleotide sequence ID" value="XM_014071795.1"/>
</dbReference>
<keyword evidence="8 11" id="KW-1133">Transmembrane helix</keyword>
<comment type="catalytic activity">
    <reaction evidence="1">
        <text>S-ubiquitinyl-[E2 ubiquitin-conjugating enzyme]-L-cysteine + [acceptor protein]-L-lysine = [E2 ubiquitin-conjugating enzyme]-L-cysteine + N(6)-ubiquitinyl-[acceptor protein]-L-lysine.</text>
        <dbReference type="EC" id="2.3.2.27"/>
    </reaction>
</comment>
<dbReference type="PANTHER" id="PTHR15860">
    <property type="entry name" value="UNCHARACTERIZED RING FINGER-CONTAINING PROTEIN"/>
    <property type="match status" value="1"/>
</dbReference>
<accession>A0A6I9YUF2</accession>
<dbReference type="InterPro" id="IPR044235">
    <property type="entry name" value="RNFT1/2"/>
</dbReference>
<comment type="subcellular location">
    <subcellularLocation>
        <location evidence="2">Endomembrane system</location>
        <topology evidence="2">Multi-pass membrane protein</topology>
    </subcellularLocation>
</comment>
<evidence type="ECO:0000256" key="11">
    <source>
        <dbReference type="SAM" id="Phobius"/>
    </source>
</evidence>
<feature type="compositionally biased region" description="Polar residues" evidence="10">
    <location>
        <begin position="1"/>
        <end position="17"/>
    </location>
</feature>
<dbReference type="PANTHER" id="PTHR15860:SF1">
    <property type="entry name" value="E3 UBIQUITIN-PROTEIN LIGASE RNFT1"/>
    <property type="match status" value="1"/>
</dbReference>
<evidence type="ECO:0000256" key="7">
    <source>
        <dbReference type="ARBA" id="ARBA00022786"/>
    </source>
</evidence>
<gene>
    <name evidence="13" type="primary">LOC106553321</name>
</gene>
<protein>
    <recommendedName>
        <fullName evidence="4">RING-type E3 ubiquitin transferase</fullName>
        <ecNumber evidence="4">2.3.2.27</ecNumber>
    </recommendedName>
</protein>
<dbReference type="OrthoDB" id="9049620at2759"/>
<evidence type="ECO:0000256" key="8">
    <source>
        <dbReference type="ARBA" id="ARBA00022989"/>
    </source>
</evidence>
<dbReference type="KEGG" id="tsr:106553321"/>
<dbReference type="GeneID" id="106553321"/>
<evidence type="ECO:0000256" key="9">
    <source>
        <dbReference type="ARBA" id="ARBA00023136"/>
    </source>
</evidence>
<reference evidence="13" key="1">
    <citation type="submission" date="2025-08" db="UniProtKB">
        <authorList>
            <consortium name="RefSeq"/>
        </authorList>
    </citation>
    <scope>IDENTIFICATION</scope>
    <source>
        <tissue evidence="13">Skeletal muscle</tissue>
    </source>
</reference>
<dbReference type="GO" id="GO:0061630">
    <property type="term" value="F:ubiquitin protein ligase activity"/>
    <property type="evidence" value="ECO:0007669"/>
    <property type="project" value="UniProtKB-EC"/>
</dbReference>
<dbReference type="GO" id="GO:0005783">
    <property type="term" value="C:endoplasmic reticulum"/>
    <property type="evidence" value="ECO:0007669"/>
    <property type="project" value="TreeGrafter"/>
</dbReference>
<keyword evidence="5" id="KW-0808">Transferase</keyword>
<dbReference type="AlphaFoldDB" id="A0A6I9YUF2"/>
<organism evidence="12 13">
    <name type="scientific">Thamnophis sirtalis</name>
    <dbReference type="NCBI Taxonomy" id="35019"/>
    <lineage>
        <taxon>Eukaryota</taxon>
        <taxon>Metazoa</taxon>
        <taxon>Chordata</taxon>
        <taxon>Craniata</taxon>
        <taxon>Vertebrata</taxon>
        <taxon>Euteleostomi</taxon>
        <taxon>Lepidosauria</taxon>
        <taxon>Squamata</taxon>
        <taxon>Bifurcata</taxon>
        <taxon>Unidentata</taxon>
        <taxon>Episquamata</taxon>
        <taxon>Toxicofera</taxon>
        <taxon>Serpentes</taxon>
        <taxon>Colubroidea</taxon>
        <taxon>Colubridae</taxon>
        <taxon>Natricinae</taxon>
        <taxon>Thamnophis</taxon>
    </lineage>
</organism>
<keyword evidence="9 11" id="KW-0472">Membrane</keyword>
<dbReference type="Proteomes" id="UP000504617">
    <property type="component" value="Unplaced"/>
</dbReference>
<evidence type="ECO:0000256" key="5">
    <source>
        <dbReference type="ARBA" id="ARBA00022679"/>
    </source>
</evidence>
<evidence type="ECO:0000256" key="3">
    <source>
        <dbReference type="ARBA" id="ARBA00004906"/>
    </source>
</evidence>
<evidence type="ECO:0000313" key="12">
    <source>
        <dbReference type="Proteomes" id="UP000504617"/>
    </source>
</evidence>
<evidence type="ECO:0000256" key="4">
    <source>
        <dbReference type="ARBA" id="ARBA00012483"/>
    </source>
</evidence>
<dbReference type="EC" id="2.3.2.27" evidence="4"/>
<comment type="pathway">
    <text evidence="3">Protein modification; protein ubiquitination.</text>
</comment>
<keyword evidence="12" id="KW-1185">Reference proteome</keyword>
<dbReference type="GO" id="GO:1904294">
    <property type="term" value="P:positive regulation of ERAD pathway"/>
    <property type="evidence" value="ECO:0007669"/>
    <property type="project" value="InterPro"/>
</dbReference>
<feature type="compositionally biased region" description="Polar residues" evidence="10">
    <location>
        <begin position="64"/>
        <end position="89"/>
    </location>
</feature>
<proteinExistence type="predicted"/>
<name>A0A6I9YUF2_9SAUR</name>
<feature type="transmembrane region" description="Helical" evidence="11">
    <location>
        <begin position="161"/>
        <end position="179"/>
    </location>
</feature>
<evidence type="ECO:0000256" key="6">
    <source>
        <dbReference type="ARBA" id="ARBA00022692"/>
    </source>
</evidence>
<feature type="region of interest" description="Disordered" evidence="10">
    <location>
        <begin position="1"/>
        <end position="91"/>
    </location>
</feature>
<keyword evidence="7" id="KW-0833">Ubl conjugation pathway</keyword>
<keyword evidence="6 11" id="KW-0812">Transmembrane</keyword>
<evidence type="ECO:0000313" key="13">
    <source>
        <dbReference type="RefSeq" id="XP_013927270.1"/>
    </source>
</evidence>
<evidence type="ECO:0000256" key="10">
    <source>
        <dbReference type="SAM" id="MobiDB-lite"/>
    </source>
</evidence>
<sequence length="187" mass="20839">MQSNSNIRHSGLNNGHSHSPPCQGPHATRSPGEEPCQHGGDVHIQMTSAVGEPEANAGCRQHSRLGTQSWPHGQTPGETRSGNSGGSSAEEQRDSSLSELKYLLQWLHKSIPYILILSIKILVQHIIGISLGIGLLTTFMYANKAIVNQVFLRERCSRLRCMWLLFFLTGSSVFIYYTFYSQSLHYR</sequence>
<feature type="transmembrane region" description="Helical" evidence="11">
    <location>
        <begin position="111"/>
        <end position="141"/>
    </location>
</feature>
<evidence type="ECO:0000256" key="1">
    <source>
        <dbReference type="ARBA" id="ARBA00000900"/>
    </source>
</evidence>
<evidence type="ECO:0000256" key="2">
    <source>
        <dbReference type="ARBA" id="ARBA00004127"/>
    </source>
</evidence>